<reference evidence="2" key="1">
    <citation type="submission" date="2021-05" db="EMBL/GenBank/DDBJ databases">
        <authorList>
            <person name="Alioto T."/>
            <person name="Alioto T."/>
            <person name="Gomez Garrido J."/>
        </authorList>
    </citation>
    <scope>NUCLEOTIDE SEQUENCE</scope>
</reference>
<proteinExistence type="predicted"/>
<keyword evidence="1" id="KW-0472">Membrane</keyword>
<evidence type="ECO:0000313" key="2">
    <source>
        <dbReference type="EMBL" id="CAG6687846.1"/>
    </source>
</evidence>
<keyword evidence="1" id="KW-1133">Transmembrane helix</keyword>
<dbReference type="EMBL" id="HBUF01283664">
    <property type="protein sequence ID" value="CAG6687846.1"/>
    <property type="molecule type" value="Transcribed_RNA"/>
</dbReference>
<organism evidence="2">
    <name type="scientific">Cacopsylla melanoneura</name>
    <dbReference type="NCBI Taxonomy" id="428564"/>
    <lineage>
        <taxon>Eukaryota</taxon>
        <taxon>Metazoa</taxon>
        <taxon>Ecdysozoa</taxon>
        <taxon>Arthropoda</taxon>
        <taxon>Hexapoda</taxon>
        <taxon>Insecta</taxon>
        <taxon>Pterygota</taxon>
        <taxon>Neoptera</taxon>
        <taxon>Paraneoptera</taxon>
        <taxon>Hemiptera</taxon>
        <taxon>Sternorrhyncha</taxon>
        <taxon>Psylloidea</taxon>
        <taxon>Psyllidae</taxon>
        <taxon>Psyllinae</taxon>
        <taxon>Cacopsylla</taxon>
    </lineage>
</organism>
<evidence type="ECO:0000256" key="1">
    <source>
        <dbReference type="SAM" id="Phobius"/>
    </source>
</evidence>
<accession>A0A8D8TFW3</accession>
<name>A0A8D8TFW3_9HEMI</name>
<protein>
    <submittedName>
        <fullName evidence="2">Uncharacterized protein</fullName>
    </submittedName>
</protein>
<dbReference type="EMBL" id="HBUF01283666">
    <property type="protein sequence ID" value="CAG6687847.1"/>
    <property type="molecule type" value="Transcribed_RNA"/>
</dbReference>
<keyword evidence="1" id="KW-0812">Transmembrane</keyword>
<dbReference type="AlphaFoldDB" id="A0A8D8TFW3"/>
<sequence length="133" mass="15212">MIEQRNKTIRRYKQRSILAKKRVVKLTIVIKEIKDKFNFIEDCVVLNGISPTSNFLVRRQIQKAQGKRMLFLIITGLFEGYTIIGDSKAKNVVRPVESNDGRHCPGVSTAETIWRRKGCRDGRGGHSQKGKLQ</sequence>
<feature type="transmembrane region" description="Helical" evidence="1">
    <location>
        <begin position="68"/>
        <end position="84"/>
    </location>
</feature>